<keyword evidence="1" id="KW-0175">Coiled coil</keyword>
<organism evidence="3 4">
    <name type="scientific">Heterorhabditis bacteriophora</name>
    <name type="common">Entomopathogenic nematode worm</name>
    <dbReference type="NCBI Taxonomy" id="37862"/>
    <lineage>
        <taxon>Eukaryota</taxon>
        <taxon>Metazoa</taxon>
        <taxon>Ecdysozoa</taxon>
        <taxon>Nematoda</taxon>
        <taxon>Chromadorea</taxon>
        <taxon>Rhabditida</taxon>
        <taxon>Rhabditina</taxon>
        <taxon>Rhabditomorpha</taxon>
        <taxon>Strongyloidea</taxon>
        <taxon>Heterorhabditidae</taxon>
        <taxon>Heterorhabditis</taxon>
    </lineage>
</organism>
<keyword evidence="3" id="KW-1185">Reference proteome</keyword>
<sequence>MTSSEAAFYAERIAQKEHEFNDLQTAFNKYKLKNSVKFDHLRKEITLYCNNHGLPIVEKENNALLLLRLAEMENALEVTRRDAESLHHELSRRQIQMNDQFILIKNLEEQLHVASPLSSAELEERKRALQNIDLDIVHQQMIYKDERIVELNNVILDKERQILDLQEMCREQGEVANSKTQAMRIVQKKFEVYNIVSIHAKIYAASIYLQLELENRGHREVATETDNWLWMQQHIQRREREPIVNGVNRANSGRSQSPGHAVANRSGSSSPPPLDPSEAENKAAFIREDDEDLMGLPTFQGKNLDQEASLRKKQRKRVTFDLPPAASRLELDMVTANDEIAITLHHLSDENLQLRKELNEQTTSMVDSELTRVVREGKAQSLKARAVAQGRIKDLEDRMAEFNQQHSAQVDRLQTEIETLRSTREWEVEQNAKLREQITQIRDKNHKLTEELDASEQANRDTELKVIQGEELMERMVEDLAEAESIIRYMEEQKHSILDDVDSLKEALIAQDQFIEILEADIVIYEEHIGILRESLGASKVDHRSLIRSKAFETKLKALEKEKEQIDRRSSGEA</sequence>
<evidence type="ECO:0000256" key="1">
    <source>
        <dbReference type="SAM" id="Coils"/>
    </source>
</evidence>
<feature type="compositionally biased region" description="Polar residues" evidence="2">
    <location>
        <begin position="248"/>
        <end position="258"/>
    </location>
</feature>
<protein>
    <submittedName>
        <fullName evidence="4">Coiled-coil domain-containing protein 176</fullName>
    </submittedName>
</protein>
<feature type="coiled-coil region" evidence="1">
    <location>
        <begin position="385"/>
        <end position="493"/>
    </location>
</feature>
<dbReference type="Proteomes" id="UP000095283">
    <property type="component" value="Unplaced"/>
</dbReference>
<evidence type="ECO:0000313" key="3">
    <source>
        <dbReference type="Proteomes" id="UP000095283"/>
    </source>
</evidence>
<dbReference type="WBParaSite" id="Hba_09872">
    <property type="protein sequence ID" value="Hba_09872"/>
    <property type="gene ID" value="Hba_09872"/>
</dbReference>
<accession>A0A1I7WXJ4</accession>
<evidence type="ECO:0000313" key="4">
    <source>
        <dbReference type="WBParaSite" id="Hba_09872"/>
    </source>
</evidence>
<dbReference type="AlphaFoldDB" id="A0A1I7WXJ4"/>
<feature type="region of interest" description="Disordered" evidence="2">
    <location>
        <begin position="241"/>
        <end position="279"/>
    </location>
</feature>
<evidence type="ECO:0000256" key="2">
    <source>
        <dbReference type="SAM" id="MobiDB-lite"/>
    </source>
</evidence>
<reference evidence="4" key="1">
    <citation type="submission" date="2016-11" db="UniProtKB">
        <authorList>
            <consortium name="WormBaseParasite"/>
        </authorList>
    </citation>
    <scope>IDENTIFICATION</scope>
</reference>
<proteinExistence type="predicted"/>
<name>A0A1I7WXJ4_HETBA</name>